<keyword evidence="7" id="KW-0798">TonB box</keyword>
<evidence type="ECO:0000256" key="10">
    <source>
        <dbReference type="ARBA" id="ARBA00023237"/>
    </source>
</evidence>
<evidence type="ECO:0000256" key="6">
    <source>
        <dbReference type="ARBA" id="ARBA00022729"/>
    </source>
</evidence>
<dbReference type="PANTHER" id="PTHR30069:SF41">
    <property type="entry name" value="HEME_HEMOPEXIN UTILIZATION PROTEIN C"/>
    <property type="match status" value="1"/>
</dbReference>
<gene>
    <name evidence="13" type="ORF">Q644_07785</name>
</gene>
<keyword evidence="10 11" id="KW-0998">Cell outer membrane</keyword>
<sequence>MPEPRAAWKPNLRPEKQRGWEFGVNIARDGILTAEDGLRIKANYYMMRVEDYITASSTNSQFINVDGTSDVKGFELDARYDAGFAFGGIAYTHSTSELPEQTAGGLGANQYLPEDVVTVTAGARFFERKLESGLRVQHVSSGRTISGSDTDPYTLVDVFAKYKFTDTVDLSLQVLNIADKEYTPPAPEHLWLRSRAHLPRLDTVPVLELREAFPPPV</sequence>
<evidence type="ECO:0000256" key="4">
    <source>
        <dbReference type="ARBA" id="ARBA00022452"/>
    </source>
</evidence>
<keyword evidence="5 11" id="KW-0812">Transmembrane</keyword>
<dbReference type="AlphaFoldDB" id="U4VBB9"/>
<accession>U4VBB9</accession>
<comment type="caution">
    <text evidence="13">The sequence shown here is derived from an EMBL/GenBank/DDBJ whole genome shotgun (WGS) entry which is preliminary data.</text>
</comment>
<evidence type="ECO:0000256" key="1">
    <source>
        <dbReference type="ARBA" id="ARBA00004571"/>
    </source>
</evidence>
<comment type="subcellular location">
    <subcellularLocation>
        <location evidence="1 11">Cell outer membrane</location>
        <topology evidence="1 11">Multi-pass membrane protein</topology>
    </subcellularLocation>
</comment>
<dbReference type="SUPFAM" id="SSF56935">
    <property type="entry name" value="Porins"/>
    <property type="match status" value="1"/>
</dbReference>
<dbReference type="GO" id="GO:0044718">
    <property type="term" value="P:siderophore transmembrane transport"/>
    <property type="evidence" value="ECO:0007669"/>
    <property type="project" value="TreeGrafter"/>
</dbReference>
<dbReference type="Pfam" id="PF00593">
    <property type="entry name" value="TonB_dep_Rec_b-barrel"/>
    <property type="match status" value="1"/>
</dbReference>
<dbReference type="Gene3D" id="2.40.170.20">
    <property type="entry name" value="TonB-dependent receptor, beta-barrel domain"/>
    <property type="match status" value="1"/>
</dbReference>
<keyword evidence="6" id="KW-0732">Signal</keyword>
<reference evidence="13 14" key="1">
    <citation type="journal article" date="2014" name="FEMS Microbiol. Lett.">
        <title>Genome sequencing analysis reveals virulence-related gene content of Ochrobactrum intermedium strain 229E, a urease-positive strain isolated from the human gastric niche.</title>
        <authorList>
            <person name="Kulkarni G.J."/>
            <person name="Shetty S."/>
            <person name="Dharne M.S."/>
            <person name="Shouche Y.S."/>
        </authorList>
    </citation>
    <scope>NUCLEOTIDE SEQUENCE [LARGE SCALE GENOMIC DNA]</scope>
    <source>
        <strain evidence="13 14">229E</strain>
    </source>
</reference>
<name>U4VBB9_9HYPH</name>
<evidence type="ECO:0000313" key="13">
    <source>
        <dbReference type="EMBL" id="ERL99985.1"/>
    </source>
</evidence>
<evidence type="ECO:0000256" key="9">
    <source>
        <dbReference type="ARBA" id="ARBA00023170"/>
    </source>
</evidence>
<evidence type="ECO:0000256" key="8">
    <source>
        <dbReference type="ARBA" id="ARBA00023136"/>
    </source>
</evidence>
<organism evidence="13 14">
    <name type="scientific">Brucella intermedia 229E</name>
    <dbReference type="NCBI Taxonomy" id="1337887"/>
    <lineage>
        <taxon>Bacteria</taxon>
        <taxon>Pseudomonadati</taxon>
        <taxon>Pseudomonadota</taxon>
        <taxon>Alphaproteobacteria</taxon>
        <taxon>Hyphomicrobiales</taxon>
        <taxon>Brucellaceae</taxon>
        <taxon>Brucella/Ochrobactrum group</taxon>
        <taxon>Brucella</taxon>
    </lineage>
</organism>
<keyword evidence="3 11" id="KW-0813">Transport</keyword>
<keyword evidence="4 11" id="KW-1134">Transmembrane beta strand</keyword>
<evidence type="ECO:0000256" key="5">
    <source>
        <dbReference type="ARBA" id="ARBA00022692"/>
    </source>
</evidence>
<evidence type="ECO:0000259" key="12">
    <source>
        <dbReference type="Pfam" id="PF00593"/>
    </source>
</evidence>
<evidence type="ECO:0000256" key="2">
    <source>
        <dbReference type="ARBA" id="ARBA00009810"/>
    </source>
</evidence>
<keyword evidence="9" id="KW-0675">Receptor</keyword>
<dbReference type="GO" id="GO:0009279">
    <property type="term" value="C:cell outer membrane"/>
    <property type="evidence" value="ECO:0007669"/>
    <property type="project" value="UniProtKB-SubCell"/>
</dbReference>
<dbReference type="InterPro" id="IPR036942">
    <property type="entry name" value="Beta-barrel_TonB_sf"/>
</dbReference>
<protein>
    <recommendedName>
        <fullName evidence="12">TonB-dependent receptor-like beta-barrel domain-containing protein</fullName>
    </recommendedName>
</protein>
<dbReference type="PANTHER" id="PTHR30069">
    <property type="entry name" value="TONB-DEPENDENT OUTER MEMBRANE RECEPTOR"/>
    <property type="match status" value="1"/>
</dbReference>
<evidence type="ECO:0000313" key="14">
    <source>
        <dbReference type="Proteomes" id="UP000016842"/>
    </source>
</evidence>
<dbReference type="PATRIC" id="fig|1337887.3.peg.5000"/>
<dbReference type="PROSITE" id="PS52016">
    <property type="entry name" value="TONB_DEPENDENT_REC_3"/>
    <property type="match status" value="1"/>
</dbReference>
<feature type="domain" description="TonB-dependent receptor-like beta-barrel" evidence="12">
    <location>
        <begin position="10"/>
        <end position="177"/>
    </location>
</feature>
<dbReference type="Proteomes" id="UP000016842">
    <property type="component" value="Unassembled WGS sequence"/>
</dbReference>
<evidence type="ECO:0000256" key="3">
    <source>
        <dbReference type="ARBA" id="ARBA00022448"/>
    </source>
</evidence>
<dbReference type="GO" id="GO:0015344">
    <property type="term" value="F:siderophore uptake transmembrane transporter activity"/>
    <property type="evidence" value="ECO:0007669"/>
    <property type="project" value="TreeGrafter"/>
</dbReference>
<dbReference type="InterPro" id="IPR000531">
    <property type="entry name" value="Beta-barrel_TonB"/>
</dbReference>
<evidence type="ECO:0000256" key="7">
    <source>
        <dbReference type="ARBA" id="ARBA00023077"/>
    </source>
</evidence>
<comment type="similarity">
    <text evidence="2 11">Belongs to the TonB-dependent receptor family.</text>
</comment>
<dbReference type="InterPro" id="IPR039426">
    <property type="entry name" value="TonB-dep_rcpt-like"/>
</dbReference>
<dbReference type="EMBL" id="ASXJ01000346">
    <property type="protein sequence ID" value="ERL99985.1"/>
    <property type="molecule type" value="Genomic_DNA"/>
</dbReference>
<keyword evidence="8 11" id="KW-0472">Membrane</keyword>
<evidence type="ECO:0000256" key="11">
    <source>
        <dbReference type="PROSITE-ProRule" id="PRU01360"/>
    </source>
</evidence>
<proteinExistence type="inferred from homology"/>